<dbReference type="EMBL" id="JADHEI010000028">
    <property type="protein sequence ID" value="MBF2734752.1"/>
    <property type="molecule type" value="Genomic_DNA"/>
</dbReference>
<organism evidence="4 5">
    <name type="scientific">Candidatus Amphirhobacter heronislandensis</name>
    <dbReference type="NCBI Taxonomy" id="1732024"/>
    <lineage>
        <taxon>Bacteria</taxon>
        <taxon>Pseudomonadati</taxon>
        <taxon>Pseudomonadota</taxon>
        <taxon>Gammaproteobacteria</taxon>
        <taxon>Candidatus Tethybacterales</taxon>
        <taxon>Candidatus Tethybacteraceae</taxon>
        <taxon>Candidatus Amphirhobacter</taxon>
    </lineage>
</organism>
<evidence type="ECO:0000313" key="5">
    <source>
        <dbReference type="Proteomes" id="UP000604381"/>
    </source>
</evidence>
<dbReference type="Pfam" id="PF05025">
    <property type="entry name" value="RbsD_FucU"/>
    <property type="match status" value="1"/>
</dbReference>
<dbReference type="PANTHER" id="PTHR31690">
    <property type="entry name" value="FUCOSE MUTAROTASE"/>
    <property type="match status" value="1"/>
</dbReference>
<dbReference type="Proteomes" id="UP000604381">
    <property type="component" value="Unassembled WGS sequence"/>
</dbReference>
<gene>
    <name evidence="4" type="ORF">ISN26_01450</name>
</gene>
<dbReference type="GO" id="GO:0006004">
    <property type="term" value="P:fucose metabolic process"/>
    <property type="evidence" value="ECO:0007669"/>
    <property type="project" value="TreeGrafter"/>
</dbReference>
<evidence type="ECO:0000256" key="2">
    <source>
        <dbReference type="ARBA" id="ARBA00023235"/>
    </source>
</evidence>
<name>A0A930XW62_9GAMM</name>
<proteinExistence type="predicted"/>
<comment type="caution">
    <text evidence="4">The sequence shown here is derived from an EMBL/GenBank/DDBJ whole genome shotgun (WGS) entry which is preliminary data.</text>
</comment>
<sequence>MLKNIDPLLNAELLYVLRAMGHGDVIVVSDTNFPSDSTAQETVHEELLRVDAPAARVVKAILSVMPLDFAVEHPAMCMEVQDKPEEVPEVRTEVQQAIVDAGEKYKLLPIDRFKFYDMAKESYAVVTTAERRFWGCFMLKKGVLPPEEG</sequence>
<comment type="catalytic activity">
    <reaction evidence="3">
        <text>alpha-L-fucose = beta-L-fucose</text>
        <dbReference type="Rhea" id="RHEA:25580"/>
        <dbReference type="ChEBI" id="CHEBI:42548"/>
        <dbReference type="ChEBI" id="CHEBI:42589"/>
        <dbReference type="EC" id="5.1.3.29"/>
    </reaction>
</comment>
<dbReference type="GO" id="GO:0062193">
    <property type="term" value="F:D-ribose pyranase activity"/>
    <property type="evidence" value="ECO:0007669"/>
    <property type="project" value="UniProtKB-EC"/>
</dbReference>
<evidence type="ECO:0000313" key="4">
    <source>
        <dbReference type="EMBL" id="MBF2734752.1"/>
    </source>
</evidence>
<dbReference type="GO" id="GO:0036373">
    <property type="term" value="F:L-fucose mutarotase activity"/>
    <property type="evidence" value="ECO:0007669"/>
    <property type="project" value="UniProtKB-EC"/>
</dbReference>
<dbReference type="InterPro" id="IPR023750">
    <property type="entry name" value="RbsD-like_sf"/>
</dbReference>
<dbReference type="InterPro" id="IPR007721">
    <property type="entry name" value="RbsD_FucU"/>
</dbReference>
<dbReference type="GO" id="GO:0042806">
    <property type="term" value="F:fucose binding"/>
    <property type="evidence" value="ECO:0007669"/>
    <property type="project" value="TreeGrafter"/>
</dbReference>
<dbReference type="SUPFAM" id="SSF102546">
    <property type="entry name" value="RbsD-like"/>
    <property type="match status" value="1"/>
</dbReference>
<dbReference type="PANTHER" id="PTHR31690:SF4">
    <property type="entry name" value="FUCOSE MUTAROTASE"/>
    <property type="match status" value="1"/>
</dbReference>
<keyword evidence="2" id="KW-0413">Isomerase</keyword>
<dbReference type="InterPro" id="IPR050443">
    <property type="entry name" value="RbsD/FucU_mutarotase"/>
</dbReference>
<evidence type="ECO:0000256" key="1">
    <source>
        <dbReference type="ARBA" id="ARBA00000223"/>
    </source>
</evidence>
<protein>
    <submittedName>
        <fullName evidence="4">Ribose ABC transporter</fullName>
    </submittedName>
</protein>
<accession>A0A930XW62</accession>
<keyword evidence="5" id="KW-1185">Reference proteome</keyword>
<reference evidence="4" key="1">
    <citation type="submission" date="2020-10" db="EMBL/GenBank/DDBJ databases">
        <title>An improved Amphimedon queenslandica hologenome assembly reveals how three proteobacterial symbionts can extend the metabolic phenotypic of their marine sponge host.</title>
        <authorList>
            <person name="Degnan B."/>
            <person name="Degnan S."/>
            <person name="Xiang X."/>
        </authorList>
    </citation>
    <scope>NUCLEOTIDE SEQUENCE</scope>
    <source>
        <strain evidence="4">AqS2</strain>
    </source>
</reference>
<evidence type="ECO:0000256" key="3">
    <source>
        <dbReference type="ARBA" id="ARBA00036324"/>
    </source>
</evidence>
<comment type="catalytic activity">
    <reaction evidence="1">
        <text>beta-D-ribopyranose = beta-D-ribofuranose</text>
        <dbReference type="Rhea" id="RHEA:25432"/>
        <dbReference type="ChEBI" id="CHEBI:27476"/>
        <dbReference type="ChEBI" id="CHEBI:47002"/>
        <dbReference type="EC" id="5.4.99.62"/>
    </reaction>
</comment>
<dbReference type="Gene3D" id="3.40.1650.10">
    <property type="entry name" value="RbsD-like domain"/>
    <property type="match status" value="1"/>
</dbReference>
<dbReference type="AlphaFoldDB" id="A0A930XW62"/>